<protein>
    <submittedName>
        <fullName evidence="2">Uncharacterized protein</fullName>
    </submittedName>
</protein>
<dbReference type="AlphaFoldDB" id="A0A6A5T910"/>
<organism evidence="2 3">
    <name type="scientific">Byssothecium circinans</name>
    <dbReference type="NCBI Taxonomy" id="147558"/>
    <lineage>
        <taxon>Eukaryota</taxon>
        <taxon>Fungi</taxon>
        <taxon>Dikarya</taxon>
        <taxon>Ascomycota</taxon>
        <taxon>Pezizomycotina</taxon>
        <taxon>Dothideomycetes</taxon>
        <taxon>Pleosporomycetidae</taxon>
        <taxon>Pleosporales</taxon>
        <taxon>Massarineae</taxon>
        <taxon>Massarinaceae</taxon>
        <taxon>Byssothecium</taxon>
    </lineage>
</organism>
<reference evidence="2" key="1">
    <citation type="journal article" date="2020" name="Stud. Mycol.">
        <title>101 Dothideomycetes genomes: a test case for predicting lifestyles and emergence of pathogens.</title>
        <authorList>
            <person name="Haridas S."/>
            <person name="Albert R."/>
            <person name="Binder M."/>
            <person name="Bloem J."/>
            <person name="Labutti K."/>
            <person name="Salamov A."/>
            <person name="Andreopoulos B."/>
            <person name="Baker S."/>
            <person name="Barry K."/>
            <person name="Bills G."/>
            <person name="Bluhm B."/>
            <person name="Cannon C."/>
            <person name="Castanera R."/>
            <person name="Culley D."/>
            <person name="Daum C."/>
            <person name="Ezra D."/>
            <person name="Gonzalez J."/>
            <person name="Henrissat B."/>
            <person name="Kuo A."/>
            <person name="Liang C."/>
            <person name="Lipzen A."/>
            <person name="Lutzoni F."/>
            <person name="Magnuson J."/>
            <person name="Mondo S."/>
            <person name="Nolan M."/>
            <person name="Ohm R."/>
            <person name="Pangilinan J."/>
            <person name="Park H.-J."/>
            <person name="Ramirez L."/>
            <person name="Alfaro M."/>
            <person name="Sun H."/>
            <person name="Tritt A."/>
            <person name="Yoshinaga Y."/>
            <person name="Zwiers L.-H."/>
            <person name="Turgeon B."/>
            <person name="Goodwin S."/>
            <person name="Spatafora J."/>
            <person name="Crous P."/>
            <person name="Grigoriev I."/>
        </authorList>
    </citation>
    <scope>NUCLEOTIDE SEQUENCE</scope>
    <source>
        <strain evidence="2">CBS 675.92</strain>
    </source>
</reference>
<dbReference type="Proteomes" id="UP000800035">
    <property type="component" value="Unassembled WGS sequence"/>
</dbReference>
<dbReference type="EMBL" id="ML977042">
    <property type="protein sequence ID" value="KAF1949051.1"/>
    <property type="molecule type" value="Genomic_DNA"/>
</dbReference>
<feature type="region of interest" description="Disordered" evidence="1">
    <location>
        <begin position="382"/>
        <end position="413"/>
    </location>
</feature>
<evidence type="ECO:0000256" key="1">
    <source>
        <dbReference type="SAM" id="MobiDB-lite"/>
    </source>
</evidence>
<evidence type="ECO:0000313" key="2">
    <source>
        <dbReference type="EMBL" id="KAF1949051.1"/>
    </source>
</evidence>
<name>A0A6A5T910_9PLEO</name>
<feature type="region of interest" description="Disordered" evidence="1">
    <location>
        <begin position="340"/>
        <end position="361"/>
    </location>
</feature>
<gene>
    <name evidence="2" type="ORF">CC80DRAFT_555665</name>
</gene>
<proteinExistence type="predicted"/>
<evidence type="ECO:0000313" key="3">
    <source>
        <dbReference type="Proteomes" id="UP000800035"/>
    </source>
</evidence>
<sequence>MAPTSAQDAQKEIGRLRTLIERTESCLEYMSPEVRTRTEKQVLPNLKKALSDLEKTAATRGGTVRSGAANAGGSNVQQPANLGQAVKKSGAANTGGFNVQSSVLESKYAPTTGPTFAETAAAHTGQKVYDVRPNKVPTPGTPIRVVNTTNVSYKDPKVLFGKWMPNKWRHILVDQFIADFLTNKFAEFTRKWPATAQNFEFAWFDDNNDYGHVDGIVVPTKYNATWAAHFLLCYDDALSKQGCTKGVDCRYRHLTLVPSEMEAIVAHDVGNGLKFLRLYAEKHRLRHYPAEALSRGIPWAPTAPTTDADKKKLEAYKTARLAKMPEGLRAGLYDFSRPVEAPTRVQPRGQPRGRGHGRNLTHRPNLLSYLIFPGIAAAAGAFRQQPPPLPPPSHVAESGDESDEAWSLTNFNR</sequence>
<feature type="compositionally biased region" description="Basic residues" evidence="1">
    <location>
        <begin position="351"/>
        <end position="361"/>
    </location>
</feature>
<keyword evidence="3" id="KW-1185">Reference proteome</keyword>
<accession>A0A6A5T910</accession>